<keyword evidence="8 12" id="KW-0675">Receptor</keyword>
<evidence type="ECO:0000256" key="12">
    <source>
        <dbReference type="RuleBase" id="RU000688"/>
    </source>
</evidence>
<evidence type="ECO:0000256" key="8">
    <source>
        <dbReference type="ARBA" id="ARBA00023170"/>
    </source>
</evidence>
<organism evidence="16 17">
    <name type="scientific">Clupea harengus</name>
    <name type="common">Atlantic herring</name>
    <dbReference type="NCBI Taxonomy" id="7950"/>
    <lineage>
        <taxon>Eukaryota</taxon>
        <taxon>Metazoa</taxon>
        <taxon>Chordata</taxon>
        <taxon>Craniata</taxon>
        <taxon>Vertebrata</taxon>
        <taxon>Euteleostomi</taxon>
        <taxon>Actinopterygii</taxon>
        <taxon>Neopterygii</taxon>
        <taxon>Teleostei</taxon>
        <taxon>Clupei</taxon>
        <taxon>Clupeiformes</taxon>
        <taxon>Clupeoidei</taxon>
        <taxon>Clupeidae</taxon>
        <taxon>Clupea</taxon>
    </lineage>
</organism>
<feature type="compositionally biased region" description="Low complexity" evidence="13">
    <location>
        <begin position="341"/>
        <end position="358"/>
    </location>
</feature>
<feature type="transmembrane region" description="Helical" evidence="14">
    <location>
        <begin position="210"/>
        <end position="238"/>
    </location>
</feature>
<feature type="transmembrane region" description="Helical" evidence="14">
    <location>
        <begin position="77"/>
        <end position="97"/>
    </location>
</feature>
<dbReference type="GO" id="GO:0007200">
    <property type="term" value="P:phospholipase C-activating G protein-coupled receptor signaling pathway"/>
    <property type="evidence" value="ECO:0007669"/>
    <property type="project" value="TreeGrafter"/>
</dbReference>
<gene>
    <name evidence="17" type="primary">LOC105899474</name>
</gene>
<reference evidence="17" key="1">
    <citation type="submission" date="2025-08" db="UniProtKB">
        <authorList>
            <consortium name="RefSeq"/>
        </authorList>
    </citation>
    <scope>IDENTIFICATION</scope>
</reference>
<feature type="disulfide bond" evidence="11">
    <location>
        <begin position="115"/>
        <end position="194"/>
    </location>
</feature>
<protein>
    <submittedName>
        <fullName evidence="17">Proteinase-activated receptor 4-like</fullName>
    </submittedName>
</protein>
<name>A0A6P8EPX6_CLUHA</name>
<dbReference type="KEGG" id="char:105899474"/>
<evidence type="ECO:0000256" key="10">
    <source>
        <dbReference type="ARBA" id="ARBA00023224"/>
    </source>
</evidence>
<dbReference type="PROSITE" id="PS50262">
    <property type="entry name" value="G_PROTEIN_RECEP_F1_2"/>
    <property type="match status" value="1"/>
</dbReference>
<proteinExistence type="inferred from homology"/>
<dbReference type="Pfam" id="PF00001">
    <property type="entry name" value="7tm_1"/>
    <property type="match status" value="1"/>
</dbReference>
<dbReference type="RefSeq" id="XP_031413904.1">
    <property type="nucleotide sequence ID" value="XM_031558044.2"/>
</dbReference>
<keyword evidence="4 14" id="KW-1133">Transmembrane helix</keyword>
<evidence type="ECO:0000256" key="1">
    <source>
        <dbReference type="ARBA" id="ARBA00004651"/>
    </source>
</evidence>
<dbReference type="GO" id="GO:0015057">
    <property type="term" value="F:thrombin-activated receptor activity"/>
    <property type="evidence" value="ECO:0007669"/>
    <property type="project" value="InterPro"/>
</dbReference>
<feature type="transmembrane region" description="Helical" evidence="14">
    <location>
        <begin position="48"/>
        <end position="70"/>
    </location>
</feature>
<evidence type="ECO:0000256" key="6">
    <source>
        <dbReference type="ARBA" id="ARBA00023136"/>
    </source>
</evidence>
<dbReference type="PRINTS" id="PR01430">
    <property type="entry name" value="PROTEASEAR4"/>
</dbReference>
<feature type="transmembrane region" description="Helical" evidence="14">
    <location>
        <begin position="158"/>
        <end position="179"/>
    </location>
</feature>
<dbReference type="GO" id="GO:0035025">
    <property type="term" value="P:positive regulation of Rho protein signal transduction"/>
    <property type="evidence" value="ECO:0007669"/>
    <property type="project" value="TreeGrafter"/>
</dbReference>
<keyword evidence="3 12" id="KW-0812">Transmembrane</keyword>
<feature type="transmembrane region" description="Helical" evidence="14">
    <location>
        <begin position="289"/>
        <end position="312"/>
    </location>
</feature>
<dbReference type="AlphaFoldDB" id="A0A6P8EPX6"/>
<keyword evidence="5 12" id="KW-0297">G-protein coupled receptor</keyword>
<dbReference type="InterPro" id="IPR003944">
    <property type="entry name" value="Prot_act_rcpt_4"/>
</dbReference>
<keyword evidence="7 11" id="KW-1015">Disulfide bond</keyword>
<evidence type="ECO:0000256" key="4">
    <source>
        <dbReference type="ARBA" id="ARBA00022989"/>
    </source>
</evidence>
<evidence type="ECO:0000256" key="13">
    <source>
        <dbReference type="SAM" id="MobiDB-lite"/>
    </source>
</evidence>
<keyword evidence="6 14" id="KW-0472">Membrane</keyword>
<dbReference type="OrthoDB" id="8716763at2759"/>
<dbReference type="PANTHER" id="PTHR24232:SF22">
    <property type="entry name" value="PROTEINASE-ACTIVATED RECEPTOR 4"/>
    <property type="match status" value="1"/>
</dbReference>
<dbReference type="InterPro" id="IPR000276">
    <property type="entry name" value="GPCR_Rhodpsn"/>
</dbReference>
<keyword evidence="10 12" id="KW-0807">Transducer</keyword>
<dbReference type="FunFam" id="1.20.1070.10:FF:000040">
    <property type="entry name" value="Coagulation factor 2 (thrombin) receptor"/>
    <property type="match status" value="1"/>
</dbReference>
<feature type="domain" description="G-protein coupled receptors family 1 profile" evidence="15">
    <location>
        <begin position="60"/>
        <end position="309"/>
    </location>
</feature>
<feature type="transmembrane region" description="Helical" evidence="14">
    <location>
        <begin position="250"/>
        <end position="269"/>
    </location>
</feature>
<dbReference type="SUPFAM" id="SSF81321">
    <property type="entry name" value="Family A G protein-coupled receptor-like"/>
    <property type="match status" value="1"/>
</dbReference>
<accession>A0A6P8EPX6</accession>
<dbReference type="InterPro" id="IPR003912">
    <property type="entry name" value="Protea_act_rcpt"/>
</dbReference>
<evidence type="ECO:0000256" key="11">
    <source>
        <dbReference type="PIRSR" id="PIRSR603912-52"/>
    </source>
</evidence>
<sequence>MTIKLISSDYLCCCAAGLRSHPINNCNDVSPEVVRHIQANDTTVLLPILYLVAFVVGLPSNLVALWVLLFRTKKQPSTILLINLTTCDLLLLVVLPFRIAYHFHGNNWMLGEPLCRLVIAVFYGNTYGSVLSLALIAFDRYLALVHPIDGRALRSYRFSFYMCIAAWAVVVAAMAPLLATQQTYTLKSLNITTCHDALPVDEQGSFFLPYFASLFTICFLLPLLVVVFCYGCILHTLVKSGRRYNHAVRVTVLTIVVFLVCLLPSKVLLLSHYSNMVSAGKAGEDNLYVPYMVMLALSTFNSCLDPFIFYYVSEDFWEKAQQMLFCRKPKLHATSSKQDTRSTSGSSRSKLTLLSTSSQHDTRSTSGSSRSKVTLMSTSGQVIVIPEATTLKGNMA</sequence>
<comment type="similarity">
    <text evidence="12">Belongs to the G-protein coupled receptor 1 family.</text>
</comment>
<dbReference type="PROSITE" id="PS00237">
    <property type="entry name" value="G_PROTEIN_RECEP_F1_1"/>
    <property type="match status" value="1"/>
</dbReference>
<feature type="transmembrane region" description="Helical" evidence="14">
    <location>
        <begin position="117"/>
        <end position="138"/>
    </location>
</feature>
<evidence type="ECO:0000256" key="9">
    <source>
        <dbReference type="ARBA" id="ARBA00023180"/>
    </source>
</evidence>
<feature type="region of interest" description="Disordered" evidence="13">
    <location>
        <begin position="336"/>
        <end position="374"/>
    </location>
</feature>
<dbReference type="GeneID" id="105899474"/>
<feature type="compositionally biased region" description="Polar residues" evidence="13">
    <location>
        <begin position="364"/>
        <end position="374"/>
    </location>
</feature>
<dbReference type="GO" id="GO:0005886">
    <property type="term" value="C:plasma membrane"/>
    <property type="evidence" value="ECO:0007669"/>
    <property type="project" value="UniProtKB-SubCell"/>
</dbReference>
<evidence type="ECO:0000313" key="17">
    <source>
        <dbReference type="RefSeq" id="XP_031413904.1"/>
    </source>
</evidence>
<evidence type="ECO:0000256" key="14">
    <source>
        <dbReference type="SAM" id="Phobius"/>
    </source>
</evidence>
<dbReference type="Gene3D" id="1.20.1070.10">
    <property type="entry name" value="Rhodopsin 7-helix transmembrane proteins"/>
    <property type="match status" value="1"/>
</dbReference>
<dbReference type="Proteomes" id="UP000515152">
    <property type="component" value="Chromosome 20"/>
</dbReference>
<evidence type="ECO:0000313" key="16">
    <source>
        <dbReference type="Proteomes" id="UP000515152"/>
    </source>
</evidence>
<evidence type="ECO:0000256" key="5">
    <source>
        <dbReference type="ARBA" id="ARBA00023040"/>
    </source>
</evidence>
<dbReference type="GO" id="GO:0007596">
    <property type="term" value="P:blood coagulation"/>
    <property type="evidence" value="ECO:0007669"/>
    <property type="project" value="InterPro"/>
</dbReference>
<dbReference type="PANTHER" id="PTHR24232">
    <property type="entry name" value="G-PROTEIN COUPLED RECEPTOR"/>
    <property type="match status" value="1"/>
</dbReference>
<keyword evidence="16" id="KW-1185">Reference proteome</keyword>
<evidence type="ECO:0000256" key="7">
    <source>
        <dbReference type="ARBA" id="ARBA00023157"/>
    </source>
</evidence>
<keyword evidence="9" id="KW-0325">Glycoprotein</keyword>
<dbReference type="InterPro" id="IPR017452">
    <property type="entry name" value="GPCR_Rhodpsn_7TM"/>
</dbReference>
<evidence type="ECO:0000259" key="15">
    <source>
        <dbReference type="PROSITE" id="PS50262"/>
    </source>
</evidence>
<evidence type="ECO:0000256" key="3">
    <source>
        <dbReference type="ARBA" id="ARBA00022692"/>
    </source>
</evidence>
<dbReference type="PRINTS" id="PR01428">
    <property type="entry name" value="PROTEASEAR"/>
</dbReference>
<comment type="subcellular location">
    <subcellularLocation>
        <location evidence="1">Cell membrane</location>
        <topology evidence="1">Multi-pass membrane protein</topology>
    </subcellularLocation>
</comment>
<keyword evidence="2" id="KW-1003">Cell membrane</keyword>
<evidence type="ECO:0000256" key="2">
    <source>
        <dbReference type="ARBA" id="ARBA00022475"/>
    </source>
</evidence>
<dbReference type="PRINTS" id="PR00237">
    <property type="entry name" value="GPCRRHODOPSN"/>
</dbReference>